<keyword evidence="2" id="KW-1185">Reference proteome</keyword>
<proteinExistence type="predicted"/>
<protein>
    <submittedName>
        <fullName evidence="1">Uncharacterized protein</fullName>
    </submittedName>
</protein>
<dbReference type="Proteomes" id="UP000232003">
    <property type="component" value="Chromosome"/>
</dbReference>
<sequence>MDTNLLSNDSYLSKWMTISTICDFWINLKLNLAVGQK</sequence>
<gene>
    <name evidence="1" type="ORF">COO91_00178</name>
</gene>
<dbReference type="AlphaFoldDB" id="A0A2K8SFZ4"/>
<accession>A0A2K8SFZ4</accession>
<organism evidence="1 2">
    <name type="scientific">Nostoc flagelliforme CCNUN1</name>
    <dbReference type="NCBI Taxonomy" id="2038116"/>
    <lineage>
        <taxon>Bacteria</taxon>
        <taxon>Bacillati</taxon>
        <taxon>Cyanobacteriota</taxon>
        <taxon>Cyanophyceae</taxon>
        <taxon>Nostocales</taxon>
        <taxon>Nostocaceae</taxon>
        <taxon>Nostoc</taxon>
    </lineage>
</organism>
<dbReference type="EMBL" id="CP024785">
    <property type="protein sequence ID" value="AUB34358.1"/>
    <property type="molecule type" value="Genomic_DNA"/>
</dbReference>
<evidence type="ECO:0000313" key="1">
    <source>
        <dbReference type="EMBL" id="AUB34358.1"/>
    </source>
</evidence>
<dbReference type="KEGG" id="nfl:COO91_00178"/>
<reference evidence="1 2" key="1">
    <citation type="submission" date="2017-11" db="EMBL/GenBank/DDBJ databases">
        <title>Complete genome of a free-living desiccation-tolerant cyanobacterium and its photosynthetic adaptation to extreme terrestrial habitat.</title>
        <authorList>
            <person name="Shang J."/>
        </authorList>
    </citation>
    <scope>NUCLEOTIDE SEQUENCE [LARGE SCALE GENOMIC DNA]</scope>
    <source>
        <strain evidence="1 2">CCNUN1</strain>
    </source>
</reference>
<name>A0A2K8SFZ4_9NOSO</name>
<evidence type="ECO:0000313" key="2">
    <source>
        <dbReference type="Proteomes" id="UP000232003"/>
    </source>
</evidence>